<comment type="similarity">
    <text evidence="1">Belongs to the UDP-glycosyltransferase family.</text>
</comment>
<accession>A0A498IYT3</accession>
<protein>
    <submittedName>
        <fullName evidence="2">Uncharacterized protein</fullName>
    </submittedName>
</protein>
<dbReference type="AlphaFoldDB" id="A0A498IYT3"/>
<keyword evidence="3" id="KW-1185">Reference proteome</keyword>
<comment type="caution">
    <text evidence="2">The sequence shown here is derived from an EMBL/GenBank/DDBJ whole genome shotgun (WGS) entry which is preliminary data.</text>
</comment>
<organism evidence="2 3">
    <name type="scientific">Malus domestica</name>
    <name type="common">Apple</name>
    <name type="synonym">Pyrus malus</name>
    <dbReference type="NCBI Taxonomy" id="3750"/>
    <lineage>
        <taxon>Eukaryota</taxon>
        <taxon>Viridiplantae</taxon>
        <taxon>Streptophyta</taxon>
        <taxon>Embryophyta</taxon>
        <taxon>Tracheophyta</taxon>
        <taxon>Spermatophyta</taxon>
        <taxon>Magnoliopsida</taxon>
        <taxon>eudicotyledons</taxon>
        <taxon>Gunneridae</taxon>
        <taxon>Pentapetalae</taxon>
        <taxon>rosids</taxon>
        <taxon>fabids</taxon>
        <taxon>Rosales</taxon>
        <taxon>Rosaceae</taxon>
        <taxon>Amygdaloideae</taxon>
        <taxon>Maleae</taxon>
        <taxon>Malus</taxon>
    </lineage>
</organism>
<gene>
    <name evidence="2" type="ORF">DVH24_034427</name>
</gene>
<evidence type="ECO:0000313" key="3">
    <source>
        <dbReference type="Proteomes" id="UP000290289"/>
    </source>
</evidence>
<dbReference type="Proteomes" id="UP000290289">
    <property type="component" value="Chromosome 10"/>
</dbReference>
<dbReference type="Gene3D" id="3.40.50.2000">
    <property type="entry name" value="Glycogen Phosphorylase B"/>
    <property type="match status" value="1"/>
</dbReference>
<dbReference type="PANTHER" id="PTHR11926">
    <property type="entry name" value="GLUCOSYL/GLUCURONOSYL TRANSFERASES"/>
    <property type="match status" value="1"/>
</dbReference>
<reference evidence="2 3" key="1">
    <citation type="submission" date="2018-10" db="EMBL/GenBank/DDBJ databases">
        <title>A high-quality apple genome assembly.</title>
        <authorList>
            <person name="Hu J."/>
        </authorList>
    </citation>
    <scope>NUCLEOTIDE SEQUENCE [LARGE SCALE GENOMIC DNA]</scope>
    <source>
        <strain evidence="3">cv. HFTH1</strain>
        <tissue evidence="2">Young leaf</tissue>
    </source>
</reference>
<proteinExistence type="inferred from homology"/>
<dbReference type="GO" id="GO:0080043">
    <property type="term" value="F:quercetin 3-O-glucosyltransferase activity"/>
    <property type="evidence" value="ECO:0007669"/>
    <property type="project" value="TreeGrafter"/>
</dbReference>
<dbReference type="PANTHER" id="PTHR11926:SF1553">
    <property type="entry name" value="GLYCOSYLTRANSFERASE"/>
    <property type="match status" value="1"/>
</dbReference>
<dbReference type="SUPFAM" id="SSF53756">
    <property type="entry name" value="UDP-Glycosyltransferase/glycogen phosphorylase"/>
    <property type="match status" value="1"/>
</dbReference>
<evidence type="ECO:0000256" key="1">
    <source>
        <dbReference type="ARBA" id="ARBA00009995"/>
    </source>
</evidence>
<dbReference type="EMBL" id="RDQH01000336">
    <property type="protein sequence ID" value="RXH87527.1"/>
    <property type="molecule type" value="Genomic_DNA"/>
</dbReference>
<sequence>MLVGQFSNVDRANWVMCNTFYELEEQRIKSSQCPKKVYREDIREGFSGLVVPPNGGFGSQHGWILHHTLRLELDFEGIEFGGSDGALPLWSDQRMNAKYIMDVWKVGIRAPTDEKGVVIQEVVEQCISEVMEGQIRVEIQKKAAKWKELARKVMDEG</sequence>
<dbReference type="STRING" id="3750.A0A498IYT3"/>
<evidence type="ECO:0000313" key="2">
    <source>
        <dbReference type="EMBL" id="RXH87527.1"/>
    </source>
</evidence>
<dbReference type="GO" id="GO:0080044">
    <property type="term" value="F:quercetin 7-O-glucosyltransferase activity"/>
    <property type="evidence" value="ECO:0007669"/>
    <property type="project" value="TreeGrafter"/>
</dbReference>
<name>A0A498IYT3_MALDO</name>